<accession>A0A2S0HY39</accession>
<protein>
    <recommendedName>
        <fullName evidence="3">DUF4249 family protein</fullName>
    </recommendedName>
</protein>
<dbReference type="OrthoDB" id="1430047at2"/>
<dbReference type="EMBL" id="CP027062">
    <property type="protein sequence ID" value="AVI51526.1"/>
    <property type="molecule type" value="Genomic_DNA"/>
</dbReference>
<proteinExistence type="predicted"/>
<dbReference type="AlphaFoldDB" id="A0A2S0HY39"/>
<evidence type="ECO:0000313" key="1">
    <source>
        <dbReference type="EMBL" id="AVI51526.1"/>
    </source>
</evidence>
<gene>
    <name evidence="1" type="ORF">C5O00_10255</name>
</gene>
<dbReference type="KEGG" id="aue:C5O00_10255"/>
<dbReference type="Proteomes" id="UP000238442">
    <property type="component" value="Chromosome"/>
</dbReference>
<evidence type="ECO:0008006" key="3">
    <source>
        <dbReference type="Google" id="ProtNLM"/>
    </source>
</evidence>
<sequence length="289" mass="32658">MKKYSNGILIIMSFLLLMVSCQEVIDVDLPTEEPRLIIDALVRVDTNEAFTKVTVKVSETSSFFESIPAANLQQITLTNLDLPGGGINPPVLIEETPGSGIYSKVFDTDFLTQGSLFLQIDFEDEFYVATARFVPAVPIDNLVQGDGILFDEDDTEVIVTFTDSDERDDFYLFDFDFGNYLVTEDEFYQGQQFAFSYFYDEALAVGDTLNISIMGVDEDFYTYMDQLILQSEEDFGPFETPALTVRGNFINATNIDNNNNFDNLNDINNFALGYFAIVQEYKETLVVQE</sequence>
<keyword evidence="2" id="KW-1185">Reference proteome</keyword>
<dbReference type="InterPro" id="IPR025345">
    <property type="entry name" value="DUF4249"/>
</dbReference>
<dbReference type="PROSITE" id="PS51257">
    <property type="entry name" value="PROKAR_LIPOPROTEIN"/>
    <property type="match status" value="1"/>
</dbReference>
<organism evidence="1 2">
    <name type="scientific">Pukyongia salina</name>
    <dbReference type="NCBI Taxonomy" id="2094025"/>
    <lineage>
        <taxon>Bacteria</taxon>
        <taxon>Pseudomonadati</taxon>
        <taxon>Bacteroidota</taxon>
        <taxon>Flavobacteriia</taxon>
        <taxon>Flavobacteriales</taxon>
        <taxon>Flavobacteriaceae</taxon>
        <taxon>Pukyongia</taxon>
    </lineage>
</organism>
<reference evidence="1 2" key="1">
    <citation type="submission" date="2018-02" db="EMBL/GenBank/DDBJ databases">
        <title>Genomic analysis of the strain RR4-38 isolated from a seawater recirculating aquaculture system.</title>
        <authorList>
            <person name="Kim Y.-S."/>
            <person name="Jang Y.H."/>
            <person name="Kim K.-H."/>
        </authorList>
    </citation>
    <scope>NUCLEOTIDE SEQUENCE [LARGE SCALE GENOMIC DNA]</scope>
    <source>
        <strain evidence="1 2">RR4-38</strain>
    </source>
</reference>
<dbReference type="Pfam" id="PF14054">
    <property type="entry name" value="DUF4249"/>
    <property type="match status" value="1"/>
</dbReference>
<name>A0A2S0HY39_9FLAO</name>
<evidence type="ECO:0000313" key="2">
    <source>
        <dbReference type="Proteomes" id="UP000238442"/>
    </source>
</evidence>